<accession>A0A061D128</accession>
<evidence type="ECO:0000313" key="2">
    <source>
        <dbReference type="Proteomes" id="UP000033188"/>
    </source>
</evidence>
<dbReference type="OrthoDB" id="10350394at2759"/>
<protein>
    <submittedName>
        <fullName evidence="1">Uncharacterized protein</fullName>
    </submittedName>
</protein>
<evidence type="ECO:0000313" key="1">
    <source>
        <dbReference type="EMBL" id="CDR93797.1"/>
    </source>
</evidence>
<dbReference type="GeneID" id="24562338"/>
<gene>
    <name evidence="1" type="ORF">BBBOND_0101260</name>
</gene>
<dbReference type="VEuPathDB" id="PiroplasmaDB:BBBOND_0101260"/>
<dbReference type="EMBL" id="LK391707">
    <property type="protein sequence ID" value="CDR93797.1"/>
    <property type="molecule type" value="Genomic_DNA"/>
</dbReference>
<dbReference type="KEGG" id="bbig:BBBOND_0101260"/>
<proteinExistence type="predicted"/>
<organism evidence="1 2">
    <name type="scientific">Babesia bigemina</name>
    <dbReference type="NCBI Taxonomy" id="5866"/>
    <lineage>
        <taxon>Eukaryota</taxon>
        <taxon>Sar</taxon>
        <taxon>Alveolata</taxon>
        <taxon>Apicomplexa</taxon>
        <taxon>Aconoidasida</taxon>
        <taxon>Piroplasmida</taxon>
        <taxon>Babesiidae</taxon>
        <taxon>Babesia</taxon>
    </lineage>
</organism>
<name>A0A061D128_BABBI</name>
<keyword evidence="2" id="KW-1185">Reference proteome</keyword>
<reference evidence="2" key="1">
    <citation type="journal article" date="2014" name="Nucleic Acids Res.">
        <title>The evolutionary dynamics of variant antigen genes in Babesia reveal a history of genomic innovation underlying host-parasite interaction.</title>
        <authorList>
            <person name="Jackson A.P."/>
            <person name="Otto T.D."/>
            <person name="Darby A."/>
            <person name="Ramaprasad A."/>
            <person name="Xia D."/>
            <person name="Echaide I.E."/>
            <person name="Farber M."/>
            <person name="Gahlot S."/>
            <person name="Gamble J."/>
            <person name="Gupta D."/>
            <person name="Gupta Y."/>
            <person name="Jackson L."/>
            <person name="Malandrin L."/>
            <person name="Malas T.B."/>
            <person name="Moussa E."/>
            <person name="Nair M."/>
            <person name="Reid A.J."/>
            <person name="Sanders M."/>
            <person name="Sharma J."/>
            <person name="Tracey A."/>
            <person name="Quail M.A."/>
            <person name="Weir W."/>
            <person name="Wastling J.M."/>
            <person name="Hall N."/>
            <person name="Willadsen P."/>
            <person name="Lingelbach K."/>
            <person name="Shiels B."/>
            <person name="Tait A."/>
            <person name="Berriman M."/>
            <person name="Allred D.R."/>
            <person name="Pain A."/>
        </authorList>
    </citation>
    <scope>NUCLEOTIDE SEQUENCE [LARGE SCALE GENOMIC DNA]</scope>
    <source>
        <strain evidence="2">Bond</strain>
    </source>
</reference>
<sequence>MVYFTLTQAPRNLKEGIDWLIAVKGDDGMKNLKSLGTAVYDFLADKPVGFTEVPALEEVKRISKEFLEQPELMHQRFVQGLVTRFNKRIGKQFIKYFRFAIPINESDYANVVVTRHLLPEKIAENLSNVVTATDLFLDDIKNPDKYKSAYSSEATWDASCSTKPEDCAAILVGISPMLFSGLLSLQRAGTAANRKWSKARKGKRLRELLGALGYKEEVCRNSISGSDVVSALRDVKERTLEILYDLCGFWAFY</sequence>
<dbReference type="Proteomes" id="UP000033188">
    <property type="component" value="Chromosome 1"/>
</dbReference>
<dbReference type="AlphaFoldDB" id="A0A061D128"/>
<dbReference type="RefSeq" id="XP_012765983.1">
    <property type="nucleotide sequence ID" value="XM_012910529.1"/>
</dbReference>